<reference evidence="2" key="1">
    <citation type="submission" date="2020-10" db="EMBL/GenBank/DDBJ databases">
        <title>Mucilaginibacter mali sp. nov., isolated from rhizosphere soil of apple orchard.</title>
        <authorList>
            <person name="Lee J.-S."/>
            <person name="Kim H.S."/>
            <person name="Kim J.-S."/>
        </authorList>
    </citation>
    <scope>NUCLEOTIDE SEQUENCE</scope>
    <source>
        <strain evidence="2">KCTC 22746</strain>
    </source>
</reference>
<accession>A0A929PX12</accession>
<organism evidence="2 3">
    <name type="scientific">Mucilaginibacter myungsuensis</name>
    <dbReference type="NCBI Taxonomy" id="649104"/>
    <lineage>
        <taxon>Bacteria</taxon>
        <taxon>Pseudomonadati</taxon>
        <taxon>Bacteroidota</taxon>
        <taxon>Sphingobacteriia</taxon>
        <taxon>Sphingobacteriales</taxon>
        <taxon>Sphingobacteriaceae</taxon>
        <taxon>Mucilaginibacter</taxon>
    </lineage>
</organism>
<protein>
    <recommendedName>
        <fullName evidence="4">DUF4382 domain-containing protein</fullName>
    </recommendedName>
</protein>
<dbReference type="Proteomes" id="UP000622475">
    <property type="component" value="Unassembled WGS sequence"/>
</dbReference>
<sequence length="253" mass="26945">MKPITSLSNYALAILLMASAITACKKDNAQQPDTNTGTSTKGGYANISYYASSVGGPAKKTGSSDLKINATGTSTVAIDWASATVYVEKLTLSIPNSVDTTVTVEKNLNIFSASALAGVVQLPSGSYKNVKLRLFCRKSPRSELAFNFRGTFTNTKGTKDSILVASSFPFEADVTVADIVVNASDKYKATFSFDLNKVLVGISNQMLETSAKSYTKDNKKMYAIAKGGSADEPFYDQVIGNWQSVASVVVSKE</sequence>
<feature type="chain" id="PRO_5037301966" description="DUF4382 domain-containing protein" evidence="1">
    <location>
        <begin position="26"/>
        <end position="253"/>
    </location>
</feature>
<dbReference type="AlphaFoldDB" id="A0A929PX12"/>
<name>A0A929PX12_9SPHI</name>
<keyword evidence="1" id="KW-0732">Signal</keyword>
<evidence type="ECO:0000256" key="1">
    <source>
        <dbReference type="SAM" id="SignalP"/>
    </source>
</evidence>
<comment type="caution">
    <text evidence="2">The sequence shown here is derived from an EMBL/GenBank/DDBJ whole genome shotgun (WGS) entry which is preliminary data.</text>
</comment>
<evidence type="ECO:0000313" key="2">
    <source>
        <dbReference type="EMBL" id="MBE9662676.1"/>
    </source>
</evidence>
<dbReference type="PROSITE" id="PS51257">
    <property type="entry name" value="PROKAR_LIPOPROTEIN"/>
    <property type="match status" value="1"/>
</dbReference>
<feature type="signal peptide" evidence="1">
    <location>
        <begin position="1"/>
        <end position="25"/>
    </location>
</feature>
<dbReference type="RefSeq" id="WP_194111888.1">
    <property type="nucleotide sequence ID" value="NZ_JADFFL010000004.1"/>
</dbReference>
<dbReference type="EMBL" id="JADFFL010000004">
    <property type="protein sequence ID" value="MBE9662676.1"/>
    <property type="molecule type" value="Genomic_DNA"/>
</dbReference>
<evidence type="ECO:0000313" key="3">
    <source>
        <dbReference type="Proteomes" id="UP000622475"/>
    </source>
</evidence>
<evidence type="ECO:0008006" key="4">
    <source>
        <dbReference type="Google" id="ProtNLM"/>
    </source>
</evidence>
<keyword evidence="3" id="KW-1185">Reference proteome</keyword>
<proteinExistence type="predicted"/>
<gene>
    <name evidence="2" type="ORF">IRJ16_12355</name>
</gene>